<dbReference type="InterPro" id="IPR007624">
    <property type="entry name" value="RNA_pol_sigma70_r3"/>
</dbReference>
<name>A0A2Z7BL79_9LAMI</name>
<keyword evidence="6" id="KW-0150">Chloroplast</keyword>
<comment type="similarity">
    <text evidence="1 6">Belongs to the sigma-70 factor family.</text>
</comment>
<dbReference type="InterPro" id="IPR007627">
    <property type="entry name" value="RNA_pol_sigma70_r2"/>
</dbReference>
<evidence type="ECO:0000259" key="9">
    <source>
        <dbReference type="PROSITE" id="PS00716"/>
    </source>
</evidence>
<gene>
    <name evidence="10" type="ORF">F511_42010</name>
</gene>
<keyword evidence="5 6" id="KW-0804">Transcription</keyword>
<feature type="domain" description="RNA polymerase sigma-70" evidence="8">
    <location>
        <begin position="280"/>
        <end position="293"/>
    </location>
</feature>
<dbReference type="Gene3D" id="1.10.10.10">
    <property type="entry name" value="Winged helix-like DNA-binding domain superfamily/Winged helix DNA-binding domain"/>
    <property type="match status" value="2"/>
</dbReference>
<reference evidence="10 11" key="1">
    <citation type="journal article" date="2015" name="Proc. Natl. Acad. Sci. U.S.A.">
        <title>The resurrection genome of Boea hygrometrica: A blueprint for survival of dehydration.</title>
        <authorList>
            <person name="Xiao L."/>
            <person name="Yang G."/>
            <person name="Zhang L."/>
            <person name="Yang X."/>
            <person name="Zhao S."/>
            <person name="Ji Z."/>
            <person name="Zhou Q."/>
            <person name="Hu M."/>
            <person name="Wang Y."/>
            <person name="Chen M."/>
            <person name="Xu Y."/>
            <person name="Jin H."/>
            <person name="Xiao X."/>
            <person name="Hu G."/>
            <person name="Bao F."/>
            <person name="Hu Y."/>
            <person name="Wan P."/>
            <person name="Li L."/>
            <person name="Deng X."/>
            <person name="Kuang T."/>
            <person name="Xiang C."/>
            <person name="Zhu J.K."/>
            <person name="Oliver M.J."/>
            <person name="He Y."/>
        </authorList>
    </citation>
    <scope>NUCLEOTIDE SEQUENCE [LARGE SCALE GENOMIC DNA]</scope>
    <source>
        <strain evidence="11">cv. XS01</strain>
    </source>
</reference>
<dbReference type="Pfam" id="PF04539">
    <property type="entry name" value="Sigma70_r3"/>
    <property type="match status" value="1"/>
</dbReference>
<evidence type="ECO:0000256" key="3">
    <source>
        <dbReference type="ARBA" id="ARBA00023082"/>
    </source>
</evidence>
<dbReference type="PANTHER" id="PTHR30603:SF45">
    <property type="entry name" value="RNA POLYMERASE SIGMA FACTOR SIGF, CHLOROPLASTIC"/>
    <property type="match status" value="1"/>
</dbReference>
<dbReference type="NCBIfam" id="TIGR02937">
    <property type="entry name" value="sigma70-ECF"/>
    <property type="match status" value="1"/>
</dbReference>
<feature type="region of interest" description="Disordered" evidence="7">
    <location>
        <begin position="155"/>
        <end position="177"/>
    </location>
</feature>
<evidence type="ECO:0000256" key="2">
    <source>
        <dbReference type="ARBA" id="ARBA00023015"/>
    </source>
</evidence>
<dbReference type="PROSITE" id="PS00715">
    <property type="entry name" value="SIGMA70_1"/>
    <property type="match status" value="1"/>
</dbReference>
<dbReference type="Gene3D" id="1.20.120.1810">
    <property type="match status" value="1"/>
</dbReference>
<comment type="function">
    <text evidence="6">Sigma factors are initiation factors that promote the attachment of plastid-encoded RNA polymerase (PEP) to specific initiation sites and are then released.</text>
</comment>
<keyword evidence="4 6" id="KW-0238">DNA-binding</keyword>
<evidence type="ECO:0000256" key="5">
    <source>
        <dbReference type="ARBA" id="ARBA00023163"/>
    </source>
</evidence>
<keyword evidence="11" id="KW-1185">Reference proteome</keyword>
<dbReference type="Pfam" id="PF04542">
    <property type="entry name" value="Sigma70_r2"/>
    <property type="match status" value="1"/>
</dbReference>
<dbReference type="EMBL" id="KV005254">
    <property type="protein sequence ID" value="KZV34129.1"/>
    <property type="molecule type" value="Genomic_DNA"/>
</dbReference>
<keyword evidence="6" id="KW-0934">Plastid</keyword>
<dbReference type="InterPro" id="IPR036388">
    <property type="entry name" value="WH-like_DNA-bd_sf"/>
</dbReference>
<dbReference type="GO" id="GO:0016987">
    <property type="term" value="F:sigma factor activity"/>
    <property type="evidence" value="ECO:0007669"/>
    <property type="project" value="UniProtKB-UniRule"/>
</dbReference>
<protein>
    <recommendedName>
        <fullName evidence="6">RNA polymerase sigma factor</fullName>
    </recommendedName>
</protein>
<dbReference type="GO" id="GO:0009507">
    <property type="term" value="C:chloroplast"/>
    <property type="evidence" value="ECO:0007669"/>
    <property type="project" value="UniProtKB-SubCell"/>
</dbReference>
<dbReference type="GO" id="GO:0006352">
    <property type="term" value="P:DNA-templated transcription initiation"/>
    <property type="evidence" value="ECO:0007669"/>
    <property type="project" value="UniProtKB-UniRule"/>
</dbReference>
<comment type="subcellular location">
    <subcellularLocation>
        <location evidence="6">Plastid</location>
        <location evidence="6">Chloroplast</location>
    </subcellularLocation>
</comment>
<dbReference type="InterPro" id="IPR050239">
    <property type="entry name" value="Sigma-70_RNA_pol_init_factors"/>
</dbReference>
<evidence type="ECO:0000313" key="10">
    <source>
        <dbReference type="EMBL" id="KZV34129.1"/>
    </source>
</evidence>
<evidence type="ECO:0000256" key="4">
    <source>
        <dbReference type="ARBA" id="ARBA00023125"/>
    </source>
</evidence>
<dbReference type="InterPro" id="IPR013324">
    <property type="entry name" value="RNA_pol_sigma_r3/r4-like"/>
</dbReference>
<organism evidence="10 11">
    <name type="scientific">Dorcoceras hygrometricum</name>
    <dbReference type="NCBI Taxonomy" id="472368"/>
    <lineage>
        <taxon>Eukaryota</taxon>
        <taxon>Viridiplantae</taxon>
        <taxon>Streptophyta</taxon>
        <taxon>Embryophyta</taxon>
        <taxon>Tracheophyta</taxon>
        <taxon>Spermatophyta</taxon>
        <taxon>Magnoliopsida</taxon>
        <taxon>eudicotyledons</taxon>
        <taxon>Gunneridae</taxon>
        <taxon>Pentapetalae</taxon>
        <taxon>asterids</taxon>
        <taxon>lamiids</taxon>
        <taxon>Lamiales</taxon>
        <taxon>Gesneriaceae</taxon>
        <taxon>Didymocarpoideae</taxon>
        <taxon>Trichosporeae</taxon>
        <taxon>Loxocarpinae</taxon>
        <taxon>Dorcoceras</taxon>
    </lineage>
</organism>
<accession>A0A2Z7BL79</accession>
<dbReference type="Pfam" id="PF04545">
    <property type="entry name" value="Sigma70_r4"/>
    <property type="match status" value="1"/>
</dbReference>
<dbReference type="InterPro" id="IPR014284">
    <property type="entry name" value="RNA_pol_sigma-70_dom"/>
</dbReference>
<dbReference type="InterPro" id="IPR000943">
    <property type="entry name" value="RNA_pol_sigma70"/>
</dbReference>
<sequence>MHFVTLLKETLDRRLRVVAPASPSNEDDNNLATDEYVRDFRLQLQHWQSLSYLWPSLHGKELPSKKTITSVSSKGETLIGVEADHVVALAREALYACKEAASIVKYTNLFEAHLHNLPDLIGLANTSLRHKRMVRSTRLLERRTKQRRLPELRIEVQETNHHRKRESSGKSGGFDSNDSLQMFLGGSETRQLLTAEEESELISKIQELMKLQEVRNMLRTQFSREPTVVEWAAAIGISSQALRSELHCGNSSRERLIYANFRLVVHVAKQYQGRGLNFPDLLQEGSIGLMRSVEKFKPQVGCRFATYAYWWVRQAIRKALFQHSRTIRLPENVYGLLSKVFEAKKVCIQQGTHNPKIEDIAACAGMKVERLESLLFTARMPISMQQPIWMDQDTTFQEITADPSIETPELSAEKQLMRQHIRNLLGILNTRERKIIRLRFGIEDGKQRSLSEIGAVFGLTKERVRQLESRALYKLRQCLGSQGLAAYTDILV</sequence>
<dbReference type="InterPro" id="IPR007630">
    <property type="entry name" value="RNA_pol_sigma70_r4"/>
</dbReference>
<dbReference type="SUPFAM" id="SSF88659">
    <property type="entry name" value="Sigma3 and sigma4 domains of RNA polymerase sigma factors"/>
    <property type="match status" value="2"/>
</dbReference>
<evidence type="ECO:0000256" key="1">
    <source>
        <dbReference type="ARBA" id="ARBA00007788"/>
    </source>
</evidence>
<dbReference type="CDD" id="cd06171">
    <property type="entry name" value="Sigma70_r4"/>
    <property type="match status" value="1"/>
</dbReference>
<dbReference type="InterPro" id="IPR013325">
    <property type="entry name" value="RNA_pol_sigma_r2"/>
</dbReference>
<keyword evidence="3 6" id="KW-0731">Sigma factor</keyword>
<dbReference type="GO" id="GO:0003677">
    <property type="term" value="F:DNA binding"/>
    <property type="evidence" value="ECO:0007669"/>
    <property type="project" value="UniProtKB-KW"/>
</dbReference>
<evidence type="ECO:0000256" key="6">
    <source>
        <dbReference type="PIRNR" id="PIRNR000767"/>
    </source>
</evidence>
<dbReference type="Proteomes" id="UP000250235">
    <property type="component" value="Unassembled WGS sequence"/>
</dbReference>
<proteinExistence type="inferred from homology"/>
<dbReference type="SUPFAM" id="SSF88946">
    <property type="entry name" value="Sigma2 domain of RNA polymerase sigma factors"/>
    <property type="match status" value="1"/>
</dbReference>
<dbReference type="PIRSF" id="PIRSF000767">
    <property type="entry name" value="RNA_pol_sigma_SigB/C/D"/>
    <property type="match status" value="1"/>
</dbReference>
<feature type="domain" description="RNA polymerase sigma-70" evidence="9">
    <location>
        <begin position="449"/>
        <end position="475"/>
    </location>
</feature>
<evidence type="ECO:0000313" key="11">
    <source>
        <dbReference type="Proteomes" id="UP000250235"/>
    </source>
</evidence>
<dbReference type="AlphaFoldDB" id="A0A2Z7BL79"/>
<keyword evidence="2 6" id="KW-0805">Transcription regulation</keyword>
<dbReference type="PRINTS" id="PR00046">
    <property type="entry name" value="SIGMA70FCT"/>
</dbReference>
<dbReference type="GO" id="GO:0071482">
    <property type="term" value="P:cellular response to light stimulus"/>
    <property type="evidence" value="ECO:0007669"/>
    <property type="project" value="UniProtKB-ARBA"/>
</dbReference>
<evidence type="ECO:0000259" key="8">
    <source>
        <dbReference type="PROSITE" id="PS00715"/>
    </source>
</evidence>
<evidence type="ECO:0000256" key="7">
    <source>
        <dbReference type="SAM" id="MobiDB-lite"/>
    </source>
</evidence>
<dbReference type="PROSITE" id="PS00716">
    <property type="entry name" value="SIGMA70_2"/>
    <property type="match status" value="1"/>
</dbReference>
<dbReference type="InterPro" id="IPR016262">
    <property type="entry name" value="RNA_pol_sigma_SigB/C/D/F"/>
</dbReference>
<dbReference type="PANTHER" id="PTHR30603">
    <property type="entry name" value="RNA POLYMERASE SIGMA FACTOR RPO"/>
    <property type="match status" value="1"/>
</dbReference>
<dbReference type="OrthoDB" id="206108at2759"/>